<dbReference type="NCBIfam" id="TIGR01727">
    <property type="entry name" value="oligo_HPY"/>
    <property type="match status" value="1"/>
</dbReference>
<comment type="caution">
    <text evidence="11">The sequence shown here is derived from an EMBL/GenBank/DDBJ whole genome shotgun (WGS) entry which is preliminary data.</text>
</comment>
<dbReference type="CDD" id="cd03257">
    <property type="entry name" value="ABC_NikE_OppD_transporters"/>
    <property type="match status" value="1"/>
</dbReference>
<dbReference type="Proteomes" id="UP000653056">
    <property type="component" value="Unassembled WGS sequence"/>
</dbReference>
<keyword evidence="9" id="KW-0472">Membrane</keyword>
<proteinExistence type="inferred from homology"/>
<dbReference type="SUPFAM" id="SSF52540">
    <property type="entry name" value="P-loop containing nucleoside triphosphate hydrolases"/>
    <property type="match status" value="1"/>
</dbReference>
<evidence type="ECO:0000256" key="2">
    <source>
        <dbReference type="ARBA" id="ARBA00005417"/>
    </source>
</evidence>
<dbReference type="InterPro" id="IPR003439">
    <property type="entry name" value="ABC_transporter-like_ATP-bd"/>
</dbReference>
<dbReference type="SMART" id="SM00382">
    <property type="entry name" value="AAA"/>
    <property type="match status" value="1"/>
</dbReference>
<dbReference type="PANTHER" id="PTHR43297">
    <property type="entry name" value="OLIGOPEPTIDE TRANSPORT ATP-BINDING PROTEIN APPD"/>
    <property type="match status" value="1"/>
</dbReference>
<accession>A0ABQ2YQQ9</accession>
<evidence type="ECO:0000256" key="3">
    <source>
        <dbReference type="ARBA" id="ARBA00022448"/>
    </source>
</evidence>
<keyword evidence="3" id="KW-0813">Transport</keyword>
<organism evidence="11 12">
    <name type="scientific">Litchfieldella qijiaojingensis</name>
    <dbReference type="NCBI Taxonomy" id="980347"/>
    <lineage>
        <taxon>Bacteria</taxon>
        <taxon>Pseudomonadati</taxon>
        <taxon>Pseudomonadota</taxon>
        <taxon>Gammaproteobacteria</taxon>
        <taxon>Oceanospirillales</taxon>
        <taxon>Halomonadaceae</taxon>
        <taxon>Litchfieldella</taxon>
    </lineage>
</organism>
<dbReference type="EMBL" id="BMXS01000006">
    <property type="protein sequence ID" value="GGX89502.1"/>
    <property type="molecule type" value="Genomic_DNA"/>
</dbReference>
<dbReference type="PROSITE" id="PS00211">
    <property type="entry name" value="ABC_TRANSPORTER_1"/>
    <property type="match status" value="1"/>
</dbReference>
<sequence length="324" mass="36355">MSDRTLLEVEDLHLHYQTRRGVVRAVDGVSFDVRRNEALVVLGESGCGKSSLAKALMRVLPRNVHQVSGRVTLDGTELLAMSDESFRRDVQWVRMALVMQASMNALNPVVRVGEQVVEPLRVLRQWPRARAMARAVEVFELVGVSTDFLQRYPLELSGGMRQRVVLAMALVAEPELVILDEPTSALDVLTQAGIMNLLKRLKRELGTSFILITHDVATSSELADRVALMYAGQIVEVADAVQFFTEPAHPYSKMLMASVPRLRQEHRPEPILGQPPSLLEPPSGCRFADRCPSCFKRCAQDPKFIRLGDRRRVRCWLYAEGGDR</sequence>
<evidence type="ECO:0000256" key="7">
    <source>
        <dbReference type="ARBA" id="ARBA00022840"/>
    </source>
</evidence>
<reference evidence="12" key="1">
    <citation type="journal article" date="2019" name="Int. J. Syst. Evol. Microbiol.">
        <title>The Global Catalogue of Microorganisms (GCM) 10K type strain sequencing project: providing services to taxonomists for standard genome sequencing and annotation.</title>
        <authorList>
            <consortium name="The Broad Institute Genomics Platform"/>
            <consortium name="The Broad Institute Genome Sequencing Center for Infectious Disease"/>
            <person name="Wu L."/>
            <person name="Ma J."/>
        </authorList>
    </citation>
    <scope>NUCLEOTIDE SEQUENCE [LARGE SCALE GENOMIC DNA]</scope>
    <source>
        <strain evidence="12">KCTC 22228</strain>
    </source>
</reference>
<evidence type="ECO:0000256" key="1">
    <source>
        <dbReference type="ARBA" id="ARBA00004417"/>
    </source>
</evidence>
<dbReference type="InterPro" id="IPR013563">
    <property type="entry name" value="Oligopep_ABC_C"/>
</dbReference>
<evidence type="ECO:0000256" key="8">
    <source>
        <dbReference type="ARBA" id="ARBA00022967"/>
    </source>
</evidence>
<comment type="subcellular location">
    <subcellularLocation>
        <location evidence="1">Cell inner membrane</location>
        <topology evidence="1">Peripheral membrane protein</topology>
    </subcellularLocation>
</comment>
<dbReference type="InterPro" id="IPR050388">
    <property type="entry name" value="ABC_Ni/Peptide_Import"/>
</dbReference>
<keyword evidence="7 11" id="KW-0067">ATP-binding</keyword>
<dbReference type="Gene3D" id="3.40.50.300">
    <property type="entry name" value="P-loop containing nucleotide triphosphate hydrolases"/>
    <property type="match status" value="1"/>
</dbReference>
<dbReference type="RefSeq" id="WP_189467975.1">
    <property type="nucleotide sequence ID" value="NZ_BMXS01000006.1"/>
</dbReference>
<feature type="domain" description="ABC transporter" evidence="10">
    <location>
        <begin position="7"/>
        <end position="256"/>
    </location>
</feature>
<evidence type="ECO:0000313" key="11">
    <source>
        <dbReference type="EMBL" id="GGX89502.1"/>
    </source>
</evidence>
<dbReference type="Pfam" id="PF08352">
    <property type="entry name" value="oligo_HPY"/>
    <property type="match status" value="1"/>
</dbReference>
<gene>
    <name evidence="11" type="ORF">GCM10007160_16080</name>
</gene>
<dbReference type="InterPro" id="IPR003593">
    <property type="entry name" value="AAA+_ATPase"/>
</dbReference>
<dbReference type="GO" id="GO:0005524">
    <property type="term" value="F:ATP binding"/>
    <property type="evidence" value="ECO:0007669"/>
    <property type="project" value="UniProtKB-KW"/>
</dbReference>
<name>A0ABQ2YQQ9_9GAMM</name>
<dbReference type="Pfam" id="PF00005">
    <property type="entry name" value="ABC_tran"/>
    <property type="match status" value="1"/>
</dbReference>
<keyword evidence="4" id="KW-1003">Cell membrane</keyword>
<dbReference type="InterPro" id="IPR017871">
    <property type="entry name" value="ABC_transporter-like_CS"/>
</dbReference>
<evidence type="ECO:0000259" key="10">
    <source>
        <dbReference type="PROSITE" id="PS50893"/>
    </source>
</evidence>
<keyword evidence="6" id="KW-0547">Nucleotide-binding</keyword>
<evidence type="ECO:0000256" key="6">
    <source>
        <dbReference type="ARBA" id="ARBA00022741"/>
    </source>
</evidence>
<evidence type="ECO:0000256" key="9">
    <source>
        <dbReference type="ARBA" id="ARBA00023136"/>
    </source>
</evidence>
<dbReference type="PROSITE" id="PS50893">
    <property type="entry name" value="ABC_TRANSPORTER_2"/>
    <property type="match status" value="1"/>
</dbReference>
<keyword evidence="8" id="KW-1278">Translocase</keyword>
<evidence type="ECO:0000313" key="12">
    <source>
        <dbReference type="Proteomes" id="UP000653056"/>
    </source>
</evidence>
<dbReference type="PANTHER" id="PTHR43297:SF14">
    <property type="entry name" value="ATPASE AAA-TYPE CORE DOMAIN-CONTAINING PROTEIN"/>
    <property type="match status" value="1"/>
</dbReference>
<keyword evidence="12" id="KW-1185">Reference proteome</keyword>
<evidence type="ECO:0000256" key="5">
    <source>
        <dbReference type="ARBA" id="ARBA00022519"/>
    </source>
</evidence>
<dbReference type="InterPro" id="IPR027417">
    <property type="entry name" value="P-loop_NTPase"/>
</dbReference>
<protein>
    <submittedName>
        <fullName evidence="11">Dipeptide/oligopeptide/nickel ABC transporter ATP-binding protein</fullName>
    </submittedName>
</protein>
<keyword evidence="5" id="KW-0997">Cell inner membrane</keyword>
<evidence type="ECO:0000256" key="4">
    <source>
        <dbReference type="ARBA" id="ARBA00022475"/>
    </source>
</evidence>
<comment type="similarity">
    <text evidence="2">Belongs to the ABC transporter superfamily.</text>
</comment>